<organism evidence="5 6">
    <name type="scientific">Methylobacterium marchantiae</name>
    <dbReference type="NCBI Taxonomy" id="600331"/>
    <lineage>
        <taxon>Bacteria</taxon>
        <taxon>Pseudomonadati</taxon>
        <taxon>Pseudomonadota</taxon>
        <taxon>Alphaproteobacteria</taxon>
        <taxon>Hyphomicrobiales</taxon>
        <taxon>Methylobacteriaceae</taxon>
        <taxon>Methylobacterium</taxon>
    </lineage>
</organism>
<sequence>MKRQPLLLMQRTYAALLAKDEAVIKEAVECLLEADTPVNVKLSAVKELAVYHHPADAASILLDDPTVRSDPRYLSASKQVFARLKDPALRARLKAAVSDVLKGGDRINPEKASFDFATQPPNEVWGTVDLLASPKTSPHHAEMLNGDAAKFRASMEASKQPRLLEYRNVFTDPSGQIWNEDGQVILSFGEKISTLNRSDVKTIPIGFAANRRSKGIYHWLIDYLARFGWIAESGILQDRDFRILINGEAPKFEQASLDLLGLGEATAPLTETVFVERLLVASVSFRGMVGWRHLDSVFTTLGERATSMAAEHGLALPDKVYITRRDADRRVMTNEAEIEALARVRGFDIYEFSAIPLWHQIALMRNAATIMAPHGAGLSHIIFSPPGTKIIELLPIKDGSYLLRFNYARLSIIKGHDYRAWVEEQYPLVNSWTVDIPNFKVFLDDALGVSRS</sequence>
<keyword evidence="6" id="KW-1185">Reference proteome</keyword>
<comment type="caution">
    <text evidence="5">The sequence shown here is derived from an EMBL/GenBank/DDBJ whole genome shotgun (WGS) entry which is preliminary data.</text>
</comment>
<dbReference type="PANTHER" id="PTHR20961">
    <property type="entry name" value="GLYCOSYLTRANSFERASE"/>
    <property type="match status" value="1"/>
</dbReference>
<keyword evidence="1" id="KW-0328">Glycosyltransferase</keyword>
<reference evidence="6" key="1">
    <citation type="journal article" date="2019" name="Int. J. Syst. Evol. Microbiol.">
        <title>The Global Catalogue of Microorganisms (GCM) 10K type strain sequencing project: providing services to taxonomists for standard genome sequencing and annotation.</title>
        <authorList>
            <consortium name="The Broad Institute Genomics Platform"/>
            <consortium name="The Broad Institute Genome Sequencing Center for Infectious Disease"/>
            <person name="Wu L."/>
            <person name="Ma J."/>
        </authorList>
    </citation>
    <scope>NUCLEOTIDE SEQUENCE [LARGE SCALE GENOMIC DNA]</scope>
    <source>
        <strain evidence="6">CCUG 56108</strain>
    </source>
</reference>
<evidence type="ECO:0000256" key="3">
    <source>
        <dbReference type="ARBA" id="ARBA00023180"/>
    </source>
</evidence>
<evidence type="ECO:0000313" key="6">
    <source>
        <dbReference type="Proteomes" id="UP001597176"/>
    </source>
</evidence>
<keyword evidence="2" id="KW-0808">Transferase</keyword>
<dbReference type="Proteomes" id="UP001597176">
    <property type="component" value="Unassembled WGS sequence"/>
</dbReference>
<name>A0ABW3X2H2_9HYPH</name>
<keyword evidence="3" id="KW-0325">Glycoprotein</keyword>
<proteinExistence type="predicted"/>
<dbReference type="Pfam" id="PF04577">
    <property type="entry name" value="Glyco_transf_61"/>
    <property type="match status" value="1"/>
</dbReference>
<evidence type="ECO:0000256" key="1">
    <source>
        <dbReference type="ARBA" id="ARBA00022676"/>
    </source>
</evidence>
<feature type="domain" description="Glycosyltransferase 61 catalytic" evidence="4">
    <location>
        <begin position="217"/>
        <end position="391"/>
    </location>
</feature>
<dbReference type="InterPro" id="IPR049625">
    <property type="entry name" value="Glyco_transf_61_cat"/>
</dbReference>
<dbReference type="InterPro" id="IPR007657">
    <property type="entry name" value="Glycosyltransferase_61"/>
</dbReference>
<gene>
    <name evidence="5" type="ORF">ACFQ4G_18580</name>
</gene>
<dbReference type="EMBL" id="JBHTND010000032">
    <property type="protein sequence ID" value="MFD1303582.1"/>
    <property type="molecule type" value="Genomic_DNA"/>
</dbReference>
<dbReference type="RefSeq" id="WP_238208148.1">
    <property type="nucleotide sequence ID" value="NZ_JBHTND010000032.1"/>
</dbReference>
<evidence type="ECO:0000259" key="4">
    <source>
        <dbReference type="Pfam" id="PF04577"/>
    </source>
</evidence>
<accession>A0ABW3X2H2</accession>
<evidence type="ECO:0000256" key="2">
    <source>
        <dbReference type="ARBA" id="ARBA00022679"/>
    </source>
</evidence>
<protein>
    <submittedName>
        <fullName evidence="5">Glycosyltransferase family 61 protein</fullName>
    </submittedName>
</protein>
<evidence type="ECO:0000313" key="5">
    <source>
        <dbReference type="EMBL" id="MFD1303582.1"/>
    </source>
</evidence>